<dbReference type="RefSeq" id="WP_281276294.1">
    <property type="nucleotide sequence ID" value="NZ_BIFS01000001.1"/>
</dbReference>
<accession>A0A402AIB7</accession>
<organism evidence="1 2">
    <name type="scientific">Dictyobacter kobayashii</name>
    <dbReference type="NCBI Taxonomy" id="2014872"/>
    <lineage>
        <taxon>Bacteria</taxon>
        <taxon>Bacillati</taxon>
        <taxon>Chloroflexota</taxon>
        <taxon>Ktedonobacteria</taxon>
        <taxon>Ktedonobacterales</taxon>
        <taxon>Dictyobacteraceae</taxon>
        <taxon>Dictyobacter</taxon>
    </lineage>
</organism>
<protein>
    <submittedName>
        <fullName evidence="1">Uncharacterized protein</fullName>
    </submittedName>
</protein>
<dbReference type="Proteomes" id="UP000287188">
    <property type="component" value="Unassembled WGS sequence"/>
</dbReference>
<evidence type="ECO:0000313" key="2">
    <source>
        <dbReference type="Proteomes" id="UP000287188"/>
    </source>
</evidence>
<evidence type="ECO:0000313" key="1">
    <source>
        <dbReference type="EMBL" id="GCE18871.1"/>
    </source>
</evidence>
<name>A0A402AIB7_9CHLR</name>
<proteinExistence type="predicted"/>
<dbReference type="EMBL" id="BIFS01000001">
    <property type="protein sequence ID" value="GCE18871.1"/>
    <property type="molecule type" value="Genomic_DNA"/>
</dbReference>
<reference evidence="2" key="1">
    <citation type="submission" date="2018-12" db="EMBL/GenBank/DDBJ databases">
        <title>Tengunoibacter tsumagoiensis gen. nov., sp. nov., Dictyobacter kobayashii sp. nov., D. alpinus sp. nov., and D. joshuensis sp. nov. and description of Dictyobacteraceae fam. nov. within the order Ktedonobacterales isolated from Tengu-no-mugimeshi.</title>
        <authorList>
            <person name="Wang C.M."/>
            <person name="Zheng Y."/>
            <person name="Sakai Y."/>
            <person name="Toyoda A."/>
            <person name="Minakuchi Y."/>
            <person name="Abe K."/>
            <person name="Yokota A."/>
            <person name="Yabe S."/>
        </authorList>
    </citation>
    <scope>NUCLEOTIDE SEQUENCE [LARGE SCALE GENOMIC DNA]</scope>
    <source>
        <strain evidence="2">Uno11</strain>
    </source>
</reference>
<sequence length="42" mass="4825">MIRALLLDIDGVLANGEAFYKQLEHDYGISPLLLPLFFKKNF</sequence>
<keyword evidence="2" id="KW-1185">Reference proteome</keyword>
<comment type="caution">
    <text evidence="1">The sequence shown here is derived from an EMBL/GenBank/DDBJ whole genome shotgun (WGS) entry which is preliminary data.</text>
</comment>
<gene>
    <name evidence="1" type="ORF">KDK_26710</name>
</gene>
<dbReference type="AlphaFoldDB" id="A0A402AIB7"/>